<dbReference type="AlphaFoldDB" id="A0A182KGT9"/>
<protein>
    <submittedName>
        <fullName evidence="2">Uncharacterized protein</fullName>
    </submittedName>
</protein>
<keyword evidence="3" id="KW-1185">Reference proteome</keyword>
<evidence type="ECO:0000313" key="2">
    <source>
        <dbReference type="EnsemblMetazoa" id="ACHR009977-PA"/>
    </source>
</evidence>
<evidence type="ECO:0000256" key="1">
    <source>
        <dbReference type="SAM" id="MobiDB-lite"/>
    </source>
</evidence>
<reference evidence="3" key="1">
    <citation type="submission" date="2013-03" db="EMBL/GenBank/DDBJ databases">
        <title>The Genome Sequence of Anopheles christyi ACHKN1017.</title>
        <authorList>
            <consortium name="The Broad Institute Genomics Platform"/>
            <person name="Neafsey D.E."/>
            <person name="Besansky N."/>
            <person name="Walker B."/>
            <person name="Young S.K."/>
            <person name="Zeng Q."/>
            <person name="Gargeya S."/>
            <person name="Fitzgerald M."/>
            <person name="Haas B."/>
            <person name="Abouelleil A."/>
            <person name="Allen A.W."/>
            <person name="Alvarado L."/>
            <person name="Arachchi H.M."/>
            <person name="Berlin A.M."/>
            <person name="Chapman S.B."/>
            <person name="Gainer-Dewar J."/>
            <person name="Goldberg J."/>
            <person name="Griggs A."/>
            <person name="Gujja S."/>
            <person name="Hansen M."/>
            <person name="Howarth C."/>
            <person name="Imamovic A."/>
            <person name="Ireland A."/>
            <person name="Larimer J."/>
            <person name="McCowan C."/>
            <person name="Murphy C."/>
            <person name="Pearson M."/>
            <person name="Poon T.W."/>
            <person name="Priest M."/>
            <person name="Roberts A."/>
            <person name="Saif S."/>
            <person name="Shea T."/>
            <person name="Sisk P."/>
            <person name="Sykes S."/>
            <person name="Wortman J."/>
            <person name="Nusbaum C."/>
            <person name="Birren B."/>
        </authorList>
    </citation>
    <scope>NUCLEOTIDE SEQUENCE [LARGE SCALE GENOMIC DNA]</scope>
    <source>
        <strain evidence="3">ACHKN1017</strain>
    </source>
</reference>
<feature type="compositionally biased region" description="Acidic residues" evidence="1">
    <location>
        <begin position="12"/>
        <end position="23"/>
    </location>
</feature>
<feature type="region of interest" description="Disordered" evidence="1">
    <location>
        <begin position="1"/>
        <end position="24"/>
    </location>
</feature>
<accession>A0A182KGT9</accession>
<sequence>MQMEVLESDMQSQEETETVDDFAPDFHEEKIDCTEDLEEDLQFQNMIDEADEAEYLDPKELNAGDSLDMKIQLKQAHFDPNEVEMLETTECNDIPVNENNTRDVQDTRRRRRSKISDWVIQYPEPDPEEVEVINEEKNIIQYSIQRLEETEEDENAIREDEDAAAVSLNIEKAIQGPSPTRMADTRNELYE</sequence>
<dbReference type="VEuPathDB" id="VectorBase:ACHR009977"/>
<reference evidence="2" key="2">
    <citation type="submission" date="2020-05" db="UniProtKB">
        <authorList>
            <consortium name="EnsemblMetazoa"/>
        </authorList>
    </citation>
    <scope>IDENTIFICATION</scope>
    <source>
        <strain evidence="2">ACHKN1017</strain>
    </source>
</reference>
<dbReference type="EnsemblMetazoa" id="ACHR009977-RA">
    <property type="protein sequence ID" value="ACHR009977-PA"/>
    <property type="gene ID" value="ACHR009977"/>
</dbReference>
<organism evidence="2 3">
    <name type="scientific">Anopheles christyi</name>
    <dbReference type="NCBI Taxonomy" id="43041"/>
    <lineage>
        <taxon>Eukaryota</taxon>
        <taxon>Metazoa</taxon>
        <taxon>Ecdysozoa</taxon>
        <taxon>Arthropoda</taxon>
        <taxon>Hexapoda</taxon>
        <taxon>Insecta</taxon>
        <taxon>Pterygota</taxon>
        <taxon>Neoptera</taxon>
        <taxon>Endopterygota</taxon>
        <taxon>Diptera</taxon>
        <taxon>Nematocera</taxon>
        <taxon>Culicoidea</taxon>
        <taxon>Culicidae</taxon>
        <taxon>Anophelinae</taxon>
        <taxon>Anopheles</taxon>
    </lineage>
</organism>
<evidence type="ECO:0000313" key="3">
    <source>
        <dbReference type="Proteomes" id="UP000075881"/>
    </source>
</evidence>
<dbReference type="Proteomes" id="UP000075881">
    <property type="component" value="Unassembled WGS sequence"/>
</dbReference>
<name>A0A182KGT9_9DIPT</name>
<proteinExistence type="predicted"/>